<organism evidence="1 2">
    <name type="scientific">Fusarium austroafricanum</name>
    <dbReference type="NCBI Taxonomy" id="2364996"/>
    <lineage>
        <taxon>Eukaryota</taxon>
        <taxon>Fungi</taxon>
        <taxon>Dikarya</taxon>
        <taxon>Ascomycota</taxon>
        <taxon>Pezizomycotina</taxon>
        <taxon>Sordariomycetes</taxon>
        <taxon>Hypocreomycetidae</taxon>
        <taxon>Hypocreales</taxon>
        <taxon>Nectriaceae</taxon>
        <taxon>Fusarium</taxon>
        <taxon>Fusarium concolor species complex</taxon>
    </lineage>
</organism>
<reference evidence="1" key="1">
    <citation type="submission" date="2020-01" db="EMBL/GenBank/DDBJ databases">
        <title>Identification and distribution of gene clusters putatively required for synthesis of sphingolipid metabolism inhibitors in phylogenetically diverse species of the filamentous fungus Fusarium.</title>
        <authorList>
            <person name="Kim H.-S."/>
            <person name="Busman M."/>
            <person name="Brown D.W."/>
            <person name="Divon H."/>
            <person name="Uhlig S."/>
            <person name="Proctor R.H."/>
        </authorList>
    </citation>
    <scope>NUCLEOTIDE SEQUENCE</scope>
    <source>
        <strain evidence="1">NRRL 53441</strain>
    </source>
</reference>
<accession>A0A8H4KBA1</accession>
<evidence type="ECO:0000313" key="1">
    <source>
        <dbReference type="EMBL" id="KAF4446841.1"/>
    </source>
</evidence>
<comment type="caution">
    <text evidence="1">The sequence shown here is derived from an EMBL/GenBank/DDBJ whole genome shotgun (WGS) entry which is preliminary data.</text>
</comment>
<evidence type="ECO:0000313" key="2">
    <source>
        <dbReference type="Proteomes" id="UP000605986"/>
    </source>
</evidence>
<dbReference type="OrthoDB" id="426882at2759"/>
<dbReference type="Proteomes" id="UP000605986">
    <property type="component" value="Unassembled WGS sequence"/>
</dbReference>
<dbReference type="AlphaFoldDB" id="A0A8H4KBA1"/>
<gene>
    <name evidence="1" type="ORF">F53441_9545</name>
</gene>
<protein>
    <submittedName>
        <fullName evidence="1">Fungal zn(2)-Cys(6) binuclear cluster domain-containing protein</fullName>
    </submittedName>
</protein>
<proteinExistence type="predicted"/>
<dbReference type="EMBL" id="JAADJG010000433">
    <property type="protein sequence ID" value="KAF4446841.1"/>
    <property type="molecule type" value="Genomic_DNA"/>
</dbReference>
<sequence>MHYWLVTASLFESFESDQNQYPSNILDTDAKEIVAHARTCLRTLIRLYYRSHDDDSYELFTVLLAQYIGFSALDTTAQGITDKSIQEINGSGILICAHIFRGQSRMSYLSDAVLRIMDKHVPQNLHNRISNLIGKSEKDDMRAMVLPVKGDWPILKTYRHYSHRDERELVNLFKVITEASLDNEEDDDSLVDEVVGL</sequence>
<keyword evidence="2" id="KW-1185">Reference proteome</keyword>
<name>A0A8H4KBA1_9HYPO</name>